<feature type="region of interest" description="Disordered" evidence="1">
    <location>
        <begin position="22"/>
        <end position="43"/>
    </location>
</feature>
<protein>
    <submittedName>
        <fullName evidence="2">Uncharacterized protein</fullName>
    </submittedName>
</protein>
<dbReference type="AlphaFoldDB" id="A0A0E9TGS5"/>
<reference evidence="2" key="1">
    <citation type="submission" date="2014-11" db="EMBL/GenBank/DDBJ databases">
        <authorList>
            <person name="Amaro Gonzalez C."/>
        </authorList>
    </citation>
    <scope>NUCLEOTIDE SEQUENCE</scope>
</reference>
<organism evidence="2">
    <name type="scientific">Anguilla anguilla</name>
    <name type="common">European freshwater eel</name>
    <name type="synonym">Muraena anguilla</name>
    <dbReference type="NCBI Taxonomy" id="7936"/>
    <lineage>
        <taxon>Eukaryota</taxon>
        <taxon>Metazoa</taxon>
        <taxon>Chordata</taxon>
        <taxon>Craniata</taxon>
        <taxon>Vertebrata</taxon>
        <taxon>Euteleostomi</taxon>
        <taxon>Actinopterygii</taxon>
        <taxon>Neopterygii</taxon>
        <taxon>Teleostei</taxon>
        <taxon>Anguilliformes</taxon>
        <taxon>Anguillidae</taxon>
        <taxon>Anguilla</taxon>
    </lineage>
</organism>
<proteinExistence type="predicted"/>
<reference evidence="2" key="2">
    <citation type="journal article" date="2015" name="Fish Shellfish Immunol.">
        <title>Early steps in the European eel (Anguilla anguilla)-Vibrio vulnificus interaction in the gills: Role of the RtxA13 toxin.</title>
        <authorList>
            <person name="Callol A."/>
            <person name="Pajuelo D."/>
            <person name="Ebbesson L."/>
            <person name="Teles M."/>
            <person name="MacKenzie S."/>
            <person name="Amaro C."/>
        </authorList>
    </citation>
    <scope>NUCLEOTIDE SEQUENCE</scope>
</reference>
<dbReference type="EMBL" id="GBXM01055905">
    <property type="protein sequence ID" value="JAH52672.1"/>
    <property type="molecule type" value="Transcribed_RNA"/>
</dbReference>
<name>A0A0E9TGS5_ANGAN</name>
<evidence type="ECO:0000256" key="1">
    <source>
        <dbReference type="SAM" id="MobiDB-lite"/>
    </source>
</evidence>
<accession>A0A0E9TGS5</accession>
<sequence>MGVRTGFRLDIAPHSHKWEQATCSTDNLRAKSGTFSPNPATTD</sequence>
<evidence type="ECO:0000313" key="2">
    <source>
        <dbReference type="EMBL" id="JAH52672.1"/>
    </source>
</evidence>